<comment type="subcellular location">
    <subcellularLocation>
        <location evidence="1">Cell membrane</location>
        <topology evidence="1">Multi-pass membrane protein</topology>
    </subcellularLocation>
</comment>
<feature type="transmembrane region" description="Helical" evidence="8">
    <location>
        <begin position="154"/>
        <end position="176"/>
    </location>
</feature>
<feature type="compositionally biased region" description="Basic and acidic residues" evidence="7">
    <location>
        <begin position="475"/>
        <end position="492"/>
    </location>
</feature>
<evidence type="ECO:0000256" key="4">
    <source>
        <dbReference type="ARBA" id="ARBA00022692"/>
    </source>
</evidence>
<dbReference type="InterPro" id="IPR011701">
    <property type="entry name" value="MFS"/>
</dbReference>
<evidence type="ECO:0000256" key="6">
    <source>
        <dbReference type="ARBA" id="ARBA00023136"/>
    </source>
</evidence>
<organism evidence="9 10">
    <name type="scientific">Promicromonospora umidemergens</name>
    <dbReference type="NCBI Taxonomy" id="629679"/>
    <lineage>
        <taxon>Bacteria</taxon>
        <taxon>Bacillati</taxon>
        <taxon>Actinomycetota</taxon>
        <taxon>Actinomycetes</taxon>
        <taxon>Micrococcales</taxon>
        <taxon>Promicromonosporaceae</taxon>
        <taxon>Promicromonospora</taxon>
    </lineage>
</organism>
<feature type="transmembrane region" description="Helical" evidence="8">
    <location>
        <begin position="254"/>
        <end position="275"/>
    </location>
</feature>
<dbReference type="EMBL" id="BAABHM010000016">
    <property type="protein sequence ID" value="GAA4711244.1"/>
    <property type="molecule type" value="Genomic_DNA"/>
</dbReference>
<feature type="region of interest" description="Disordered" evidence="7">
    <location>
        <begin position="399"/>
        <end position="561"/>
    </location>
</feature>
<feature type="transmembrane region" description="Helical" evidence="8">
    <location>
        <begin position="49"/>
        <end position="72"/>
    </location>
</feature>
<evidence type="ECO:0000256" key="5">
    <source>
        <dbReference type="ARBA" id="ARBA00022989"/>
    </source>
</evidence>
<dbReference type="Gene3D" id="1.20.1250.20">
    <property type="entry name" value="MFS general substrate transporter like domains"/>
    <property type="match status" value="2"/>
</dbReference>
<comment type="caution">
    <text evidence="9">The sequence shown here is derived from an EMBL/GenBank/DDBJ whole genome shotgun (WGS) entry which is preliminary data.</text>
</comment>
<evidence type="ECO:0000256" key="8">
    <source>
        <dbReference type="SAM" id="Phobius"/>
    </source>
</evidence>
<dbReference type="PANTHER" id="PTHR23517:SF2">
    <property type="entry name" value="MULTIDRUG RESISTANCE PROTEIN MDTH"/>
    <property type="match status" value="1"/>
</dbReference>
<keyword evidence="3" id="KW-1003">Cell membrane</keyword>
<feature type="compositionally biased region" description="Basic and acidic residues" evidence="7">
    <location>
        <begin position="514"/>
        <end position="528"/>
    </location>
</feature>
<evidence type="ECO:0000313" key="10">
    <source>
        <dbReference type="Proteomes" id="UP001500843"/>
    </source>
</evidence>
<dbReference type="PANTHER" id="PTHR23517">
    <property type="entry name" value="RESISTANCE PROTEIN MDTM, PUTATIVE-RELATED-RELATED"/>
    <property type="match status" value="1"/>
</dbReference>
<feature type="transmembrane region" description="Helical" evidence="8">
    <location>
        <begin position="308"/>
        <end position="339"/>
    </location>
</feature>
<evidence type="ECO:0000313" key="9">
    <source>
        <dbReference type="EMBL" id="GAA4711244.1"/>
    </source>
</evidence>
<dbReference type="Proteomes" id="UP001500843">
    <property type="component" value="Unassembled WGS sequence"/>
</dbReference>
<feature type="transmembrane region" description="Helical" evidence="8">
    <location>
        <begin position="21"/>
        <end position="43"/>
    </location>
</feature>
<feature type="transmembrane region" description="Helical" evidence="8">
    <location>
        <begin position="351"/>
        <end position="370"/>
    </location>
</feature>
<name>A0ABP8XPS3_9MICO</name>
<evidence type="ECO:0000256" key="7">
    <source>
        <dbReference type="SAM" id="MobiDB-lite"/>
    </source>
</evidence>
<keyword evidence="2" id="KW-0813">Transport</keyword>
<evidence type="ECO:0000256" key="1">
    <source>
        <dbReference type="ARBA" id="ARBA00004651"/>
    </source>
</evidence>
<dbReference type="InterPro" id="IPR050171">
    <property type="entry name" value="MFS_Transporters"/>
</dbReference>
<evidence type="ECO:0008006" key="11">
    <source>
        <dbReference type="Google" id="ProtNLM"/>
    </source>
</evidence>
<evidence type="ECO:0000256" key="2">
    <source>
        <dbReference type="ARBA" id="ARBA00022448"/>
    </source>
</evidence>
<feature type="transmembrane region" description="Helical" evidence="8">
    <location>
        <begin position="219"/>
        <end position="242"/>
    </location>
</feature>
<accession>A0ABP8XPS3</accession>
<keyword evidence="5 8" id="KW-1133">Transmembrane helix</keyword>
<keyword evidence="6 8" id="KW-0472">Membrane</keyword>
<feature type="transmembrane region" description="Helical" evidence="8">
    <location>
        <begin position="182"/>
        <end position="199"/>
    </location>
</feature>
<feature type="transmembrane region" description="Helical" evidence="8">
    <location>
        <begin position="108"/>
        <end position="133"/>
    </location>
</feature>
<proteinExistence type="predicted"/>
<keyword evidence="4 8" id="KW-0812">Transmembrane</keyword>
<evidence type="ECO:0000256" key="3">
    <source>
        <dbReference type="ARBA" id="ARBA00022475"/>
    </source>
</evidence>
<dbReference type="Pfam" id="PF07690">
    <property type="entry name" value="MFS_1"/>
    <property type="match status" value="1"/>
</dbReference>
<gene>
    <name evidence="9" type="ORF">GCM10023198_37570</name>
</gene>
<feature type="transmembrane region" description="Helical" evidence="8">
    <location>
        <begin position="282"/>
        <end position="302"/>
    </location>
</feature>
<sequence length="561" mass="57834">MATTTKVRLRDLVRASGGPRYATALAVDALGTGLMRPFLLIYGVTVLRLSAPATGIAMTVGIVVGLVCMPVVGRWLDRGARSTVVAASMLVRVLGVALLLATPPGHTWLFATAVLFLGIGNQAWPAAHAALVATVAHGRERDAALAAGRALRNAGLGMGALIATVCLAGGAIALQVLAFATGLAYLTAAALAWSVRLRADPAAGQARGGNDGPPPRMRVLLAANVVYAFCLNVPEIALPLILVTQLDASPVWSGAIFVANTVLVITLQVPVTVLLSRYSRRAVLALAGVVLTASYLGFLVAASLGDGWAAPAVVAVSVVCTLGEIVYAGSATALVTALVPAHVLGRALARFQISTGFGLAVSPAVITALAPLGPVALWGSLAAATLLSTFAVAAEKDPVQNDLPPRLNGRRCAGARPTSPHVGGHQQHGRDQREGEPARRAQQKDAETDPGQHRPADVGRQPLALVRGPYGEEAQQQHDSREPARLRPEEGHGVGARAAVPQFSREPVGPVRAVGEDDVHHGDQDHQDPSGAGERGAGRSRGSRRGSHGSSVSSPQRADLP</sequence>
<dbReference type="SUPFAM" id="SSF103473">
    <property type="entry name" value="MFS general substrate transporter"/>
    <property type="match status" value="1"/>
</dbReference>
<feature type="compositionally biased region" description="Basic and acidic residues" evidence="7">
    <location>
        <begin position="428"/>
        <end position="457"/>
    </location>
</feature>
<keyword evidence="10" id="KW-1185">Reference proteome</keyword>
<feature type="transmembrane region" description="Helical" evidence="8">
    <location>
        <begin position="84"/>
        <end position="102"/>
    </location>
</feature>
<dbReference type="InterPro" id="IPR036259">
    <property type="entry name" value="MFS_trans_sf"/>
</dbReference>
<reference evidence="10" key="1">
    <citation type="journal article" date="2019" name="Int. J. Syst. Evol. Microbiol.">
        <title>The Global Catalogue of Microorganisms (GCM) 10K type strain sequencing project: providing services to taxonomists for standard genome sequencing and annotation.</title>
        <authorList>
            <consortium name="The Broad Institute Genomics Platform"/>
            <consortium name="The Broad Institute Genome Sequencing Center for Infectious Disease"/>
            <person name="Wu L."/>
            <person name="Ma J."/>
        </authorList>
    </citation>
    <scope>NUCLEOTIDE SEQUENCE [LARGE SCALE GENOMIC DNA]</scope>
    <source>
        <strain evidence="10">JCM 17975</strain>
    </source>
</reference>
<protein>
    <recommendedName>
        <fullName evidence="11">MFS transporter</fullName>
    </recommendedName>
</protein>